<keyword evidence="4 6" id="KW-1133">Transmembrane helix</keyword>
<dbReference type="GO" id="GO:0022857">
    <property type="term" value="F:transmembrane transporter activity"/>
    <property type="evidence" value="ECO:0007669"/>
    <property type="project" value="InterPro"/>
</dbReference>
<dbReference type="Proteomes" id="UP000316298">
    <property type="component" value="Unassembled WGS sequence"/>
</dbReference>
<dbReference type="PANTHER" id="PTHR43124:SF5">
    <property type="entry name" value="PURINE RIBONUCLEOSIDE EFFLUX PUMP NEPI"/>
    <property type="match status" value="1"/>
</dbReference>
<feature type="transmembrane region" description="Helical" evidence="6">
    <location>
        <begin position="166"/>
        <end position="190"/>
    </location>
</feature>
<feature type="transmembrane region" description="Helical" evidence="6">
    <location>
        <begin position="358"/>
        <end position="379"/>
    </location>
</feature>
<organism evidence="8 9">
    <name type="scientific">Kribbella jejuensis</name>
    <dbReference type="NCBI Taxonomy" id="236068"/>
    <lineage>
        <taxon>Bacteria</taxon>
        <taxon>Bacillati</taxon>
        <taxon>Actinomycetota</taxon>
        <taxon>Actinomycetes</taxon>
        <taxon>Propionibacteriales</taxon>
        <taxon>Kribbellaceae</taxon>
        <taxon>Kribbella</taxon>
    </lineage>
</organism>
<feature type="domain" description="Major facilitator superfamily (MFS) profile" evidence="7">
    <location>
        <begin position="16"/>
        <end position="382"/>
    </location>
</feature>
<evidence type="ECO:0000313" key="9">
    <source>
        <dbReference type="Proteomes" id="UP000316298"/>
    </source>
</evidence>
<keyword evidence="3 6" id="KW-0812">Transmembrane</keyword>
<evidence type="ECO:0000256" key="1">
    <source>
        <dbReference type="ARBA" id="ARBA00004651"/>
    </source>
</evidence>
<keyword evidence="5 6" id="KW-0472">Membrane</keyword>
<dbReference type="Gene3D" id="1.20.1250.20">
    <property type="entry name" value="MFS general substrate transporter like domains"/>
    <property type="match status" value="1"/>
</dbReference>
<feature type="transmembrane region" description="Helical" evidence="6">
    <location>
        <begin position="331"/>
        <end position="352"/>
    </location>
</feature>
<gene>
    <name evidence="8" type="ORF">FB475_0227</name>
</gene>
<dbReference type="SUPFAM" id="SSF103473">
    <property type="entry name" value="MFS general substrate transporter"/>
    <property type="match status" value="1"/>
</dbReference>
<dbReference type="GO" id="GO:0005886">
    <property type="term" value="C:plasma membrane"/>
    <property type="evidence" value="ECO:0007669"/>
    <property type="project" value="UniProtKB-SubCell"/>
</dbReference>
<accession>A0A542ELC7</accession>
<dbReference type="PANTHER" id="PTHR43124">
    <property type="entry name" value="PURINE EFFLUX PUMP PBUE"/>
    <property type="match status" value="1"/>
</dbReference>
<feature type="transmembrane region" description="Helical" evidence="6">
    <location>
        <begin position="53"/>
        <end position="74"/>
    </location>
</feature>
<feature type="transmembrane region" description="Helical" evidence="6">
    <location>
        <begin position="270"/>
        <end position="291"/>
    </location>
</feature>
<dbReference type="PROSITE" id="PS50850">
    <property type="entry name" value="MFS"/>
    <property type="match status" value="1"/>
</dbReference>
<reference evidence="8 9" key="1">
    <citation type="submission" date="2019-06" db="EMBL/GenBank/DDBJ databases">
        <title>Sequencing the genomes of 1000 actinobacteria strains.</title>
        <authorList>
            <person name="Klenk H.-P."/>
        </authorList>
    </citation>
    <scope>NUCLEOTIDE SEQUENCE [LARGE SCALE GENOMIC DNA]</scope>
    <source>
        <strain evidence="8 9">DSM 17305</strain>
    </source>
</reference>
<feature type="transmembrane region" description="Helical" evidence="6">
    <location>
        <begin position="111"/>
        <end position="132"/>
    </location>
</feature>
<name>A0A542ELC7_9ACTN</name>
<feature type="transmembrane region" description="Helical" evidence="6">
    <location>
        <begin position="245"/>
        <end position="263"/>
    </location>
</feature>
<evidence type="ECO:0000256" key="6">
    <source>
        <dbReference type="SAM" id="Phobius"/>
    </source>
</evidence>
<feature type="transmembrane region" description="Helical" evidence="6">
    <location>
        <begin position="139"/>
        <end position="160"/>
    </location>
</feature>
<dbReference type="InterPro" id="IPR050189">
    <property type="entry name" value="MFS_Efflux_Transporters"/>
</dbReference>
<protein>
    <submittedName>
        <fullName evidence="8">DHA1 family purine ribonucleoside efflux pump-like MFS transporter</fullName>
    </submittedName>
</protein>
<evidence type="ECO:0000256" key="4">
    <source>
        <dbReference type="ARBA" id="ARBA00022989"/>
    </source>
</evidence>
<evidence type="ECO:0000256" key="3">
    <source>
        <dbReference type="ARBA" id="ARBA00022692"/>
    </source>
</evidence>
<evidence type="ECO:0000313" key="8">
    <source>
        <dbReference type="EMBL" id="TQJ16138.1"/>
    </source>
</evidence>
<dbReference type="InterPro" id="IPR020846">
    <property type="entry name" value="MFS_dom"/>
</dbReference>
<dbReference type="InterPro" id="IPR011701">
    <property type="entry name" value="MFS"/>
</dbReference>
<sequence>MSSTVKSPRLGTSVAALVALDLGICLLVASEFLPASVLPRMAADLGVSEGTAGLAVAATAIAGAVTAPSIAMVLPKADRRLVLVGLLLVAAVSDLAVALAPGFLVVLLSRLILGVAIAGYWSFAFVAGVHALPGRERLVSTSLSVGVSVATIVAVPLASIGADTAGWRVVFGVAAAFTLVSLVFLVLVFPPVPAHPSAGLTMMRSALRNPLLIAGLVMIVLGVLGNFVAYPYIRLAIMRVAPGDSAWLLFAWGLGGLLGNLTAGALATRLRLASAVAPLLLAVSLAVTAYAAGVPVLAAGVIVWGLAFSMMPVVTQLWVATAEREHTESAMSLQVTAFQTAITVGSAVGGAFVDDHGVAATLVLGAVCALLSGIGFAVLRPS</sequence>
<proteinExistence type="predicted"/>
<comment type="caution">
    <text evidence="8">The sequence shown here is derived from an EMBL/GenBank/DDBJ whole genome shotgun (WGS) entry which is preliminary data.</text>
</comment>
<dbReference type="OrthoDB" id="9814237at2"/>
<keyword evidence="2" id="KW-1003">Cell membrane</keyword>
<keyword evidence="9" id="KW-1185">Reference proteome</keyword>
<dbReference type="EMBL" id="VFMM01000001">
    <property type="protein sequence ID" value="TQJ16138.1"/>
    <property type="molecule type" value="Genomic_DNA"/>
</dbReference>
<feature type="transmembrane region" description="Helical" evidence="6">
    <location>
        <begin position="211"/>
        <end position="233"/>
    </location>
</feature>
<dbReference type="Pfam" id="PF07690">
    <property type="entry name" value="MFS_1"/>
    <property type="match status" value="1"/>
</dbReference>
<evidence type="ECO:0000259" key="7">
    <source>
        <dbReference type="PROSITE" id="PS50850"/>
    </source>
</evidence>
<dbReference type="AlphaFoldDB" id="A0A542ELC7"/>
<feature type="transmembrane region" description="Helical" evidence="6">
    <location>
        <begin position="81"/>
        <end position="105"/>
    </location>
</feature>
<comment type="subcellular location">
    <subcellularLocation>
        <location evidence="1">Cell membrane</location>
        <topology evidence="1">Multi-pass membrane protein</topology>
    </subcellularLocation>
</comment>
<evidence type="ECO:0000256" key="5">
    <source>
        <dbReference type="ARBA" id="ARBA00023136"/>
    </source>
</evidence>
<dbReference type="InterPro" id="IPR036259">
    <property type="entry name" value="MFS_trans_sf"/>
</dbReference>
<evidence type="ECO:0000256" key="2">
    <source>
        <dbReference type="ARBA" id="ARBA00022475"/>
    </source>
</evidence>
<feature type="transmembrane region" description="Helical" evidence="6">
    <location>
        <begin position="297"/>
        <end position="319"/>
    </location>
</feature>